<dbReference type="Pfam" id="PF13307">
    <property type="entry name" value="Helicase_C_2"/>
    <property type="match status" value="1"/>
</dbReference>
<dbReference type="InterPro" id="IPR006555">
    <property type="entry name" value="ATP-dep_Helicase_C"/>
</dbReference>
<dbReference type="GO" id="GO:0045951">
    <property type="term" value="P:positive regulation of mitotic recombination"/>
    <property type="evidence" value="ECO:0007669"/>
    <property type="project" value="TreeGrafter"/>
</dbReference>
<accession>A0A6G3MIM8</accession>
<name>A0A6G3MIM8_HENSL</name>
<organism evidence="2">
    <name type="scientific">Henneguya salminicola</name>
    <name type="common">Myxosporean</name>
    <dbReference type="NCBI Taxonomy" id="69463"/>
    <lineage>
        <taxon>Eukaryota</taxon>
        <taxon>Metazoa</taxon>
        <taxon>Cnidaria</taxon>
        <taxon>Myxozoa</taxon>
        <taxon>Myxosporea</taxon>
        <taxon>Bivalvulida</taxon>
        <taxon>Platysporina</taxon>
        <taxon>Myxobolidae</taxon>
        <taxon>Henneguya</taxon>
    </lineage>
</organism>
<reference evidence="2" key="1">
    <citation type="submission" date="2018-11" db="EMBL/GenBank/DDBJ databases">
        <title>Henneguya salminicola genome and transcriptome.</title>
        <authorList>
            <person name="Yahalomi D."/>
            <person name="Atkinson S.D."/>
            <person name="Neuhof M."/>
            <person name="Chang E.S."/>
            <person name="Philippe H."/>
            <person name="Cartwright P."/>
            <person name="Bartholomew J.L."/>
            <person name="Huchon D."/>
        </authorList>
    </citation>
    <scope>NUCLEOTIDE SEQUENCE</scope>
    <source>
        <strain evidence="2">Hz1</strain>
        <tissue evidence="2">Whole</tissue>
    </source>
</reference>
<dbReference type="GO" id="GO:0016818">
    <property type="term" value="F:hydrolase activity, acting on acid anhydrides, in phosphorus-containing anhydrides"/>
    <property type="evidence" value="ECO:0007669"/>
    <property type="project" value="InterPro"/>
</dbReference>
<sequence length="114" mass="12974">MRHTAQCIGRVMRSKMDYGIMILADQRFSKPSRIKKLPKWIQDNLSPANIGLGSDDAVELAKKFLKDMAQELPLESQIGVSMLNEEQLKSEKFLKRLETLQQAALETVGPFNRI</sequence>
<keyword evidence="2" id="KW-0067">ATP-binding</keyword>
<dbReference type="PANTHER" id="PTHR11472">
    <property type="entry name" value="DNA REPAIR DEAD HELICASE RAD3/XP-D SUBFAMILY MEMBER"/>
    <property type="match status" value="1"/>
</dbReference>
<dbReference type="AlphaFoldDB" id="A0A6G3MIM8"/>
<dbReference type="GO" id="GO:0003684">
    <property type="term" value="F:damaged DNA binding"/>
    <property type="evidence" value="ECO:0007669"/>
    <property type="project" value="TreeGrafter"/>
</dbReference>
<dbReference type="PANTHER" id="PTHR11472:SF1">
    <property type="entry name" value="GENERAL TRANSCRIPTION AND DNA REPAIR FACTOR IIH HELICASE SUBUNIT XPD"/>
    <property type="match status" value="1"/>
</dbReference>
<evidence type="ECO:0000313" key="2">
    <source>
        <dbReference type="EMBL" id="NDJ93908.1"/>
    </source>
</evidence>
<dbReference type="GO" id="GO:0006366">
    <property type="term" value="P:transcription by RNA polymerase II"/>
    <property type="evidence" value="ECO:0007669"/>
    <property type="project" value="TreeGrafter"/>
</dbReference>
<protein>
    <submittedName>
        <fullName evidence="2">General transcription and DNA repair factor IIH helicase subunit XPD (Trinotate prediction)</fullName>
    </submittedName>
</protein>
<keyword evidence="2" id="KW-0547">Nucleotide-binding</keyword>
<feature type="domain" description="ATP-dependent helicase C-terminal" evidence="1">
    <location>
        <begin position="1"/>
        <end position="43"/>
    </location>
</feature>
<dbReference type="GO" id="GO:0003678">
    <property type="term" value="F:DNA helicase activity"/>
    <property type="evidence" value="ECO:0007669"/>
    <property type="project" value="TreeGrafter"/>
</dbReference>
<dbReference type="Gene3D" id="3.40.50.300">
    <property type="entry name" value="P-loop containing nucleotide triphosphate hydrolases"/>
    <property type="match status" value="1"/>
</dbReference>
<evidence type="ECO:0000259" key="1">
    <source>
        <dbReference type="Pfam" id="PF13307"/>
    </source>
</evidence>
<dbReference type="InterPro" id="IPR027417">
    <property type="entry name" value="P-loop_NTPase"/>
</dbReference>
<proteinExistence type="predicted"/>
<dbReference type="EMBL" id="GHBP01005553">
    <property type="protein sequence ID" value="NDJ93908.1"/>
    <property type="molecule type" value="Transcribed_RNA"/>
</dbReference>
<dbReference type="GO" id="GO:0005524">
    <property type="term" value="F:ATP binding"/>
    <property type="evidence" value="ECO:0007669"/>
    <property type="project" value="InterPro"/>
</dbReference>
<dbReference type="InterPro" id="IPR045028">
    <property type="entry name" value="DinG/Rad3-like"/>
</dbReference>
<keyword evidence="2" id="KW-0347">Helicase</keyword>
<dbReference type="GO" id="GO:0005634">
    <property type="term" value="C:nucleus"/>
    <property type="evidence" value="ECO:0007669"/>
    <property type="project" value="TreeGrafter"/>
</dbReference>
<keyword evidence="2" id="KW-0378">Hydrolase</keyword>